<name>A0A8S1XIC0_PAROT</name>
<sequence length="55" mass="6194">MSLFQIPEKNKSSVIQSPELRSNFFSLISLGFYDVRVIKLLDGESQSMKQALLGC</sequence>
<keyword evidence="2" id="KW-1185">Reference proteome</keyword>
<comment type="caution">
    <text evidence="1">The sequence shown here is derived from an EMBL/GenBank/DDBJ whole genome shotgun (WGS) entry which is preliminary data.</text>
</comment>
<proteinExistence type="predicted"/>
<dbReference type="Proteomes" id="UP000683925">
    <property type="component" value="Unassembled WGS sequence"/>
</dbReference>
<evidence type="ECO:0000313" key="2">
    <source>
        <dbReference type="Proteomes" id="UP000683925"/>
    </source>
</evidence>
<dbReference type="AlphaFoldDB" id="A0A8S1XIC0"/>
<protein>
    <submittedName>
        <fullName evidence="1">Uncharacterized protein</fullName>
    </submittedName>
</protein>
<reference evidence="1" key="1">
    <citation type="submission" date="2021-01" db="EMBL/GenBank/DDBJ databases">
        <authorList>
            <consortium name="Genoscope - CEA"/>
            <person name="William W."/>
        </authorList>
    </citation>
    <scope>NUCLEOTIDE SEQUENCE</scope>
</reference>
<organism evidence="1 2">
    <name type="scientific">Paramecium octaurelia</name>
    <dbReference type="NCBI Taxonomy" id="43137"/>
    <lineage>
        <taxon>Eukaryota</taxon>
        <taxon>Sar</taxon>
        <taxon>Alveolata</taxon>
        <taxon>Ciliophora</taxon>
        <taxon>Intramacronucleata</taxon>
        <taxon>Oligohymenophorea</taxon>
        <taxon>Peniculida</taxon>
        <taxon>Parameciidae</taxon>
        <taxon>Paramecium</taxon>
    </lineage>
</organism>
<dbReference type="EMBL" id="CAJJDP010000122">
    <property type="protein sequence ID" value="CAD8200508.1"/>
    <property type="molecule type" value="Genomic_DNA"/>
</dbReference>
<accession>A0A8S1XIC0</accession>
<evidence type="ECO:0000313" key="1">
    <source>
        <dbReference type="EMBL" id="CAD8200508.1"/>
    </source>
</evidence>
<gene>
    <name evidence="1" type="ORF">POCTA_138.1.T1220045</name>
</gene>